<comment type="similarity">
    <text evidence="1">Belongs to the 5'-AMP-activated protein kinase beta subunit family.</text>
</comment>
<dbReference type="Pfam" id="PF16561">
    <property type="entry name" value="AMPK1_CBM"/>
    <property type="match status" value="1"/>
</dbReference>
<dbReference type="SUPFAM" id="SSF81296">
    <property type="entry name" value="E set domains"/>
    <property type="match status" value="1"/>
</dbReference>
<feature type="region of interest" description="Disordered" evidence="2">
    <location>
        <begin position="255"/>
        <end position="429"/>
    </location>
</feature>
<protein>
    <recommendedName>
        <fullName evidence="3">AMP-activated protein kinase glycogen-binding domain-containing protein</fullName>
    </recommendedName>
</protein>
<sequence length="429" mass="44949">MADWHAVTFEWPYDSANNVTVTGTFDRWSSSVRLEKQDSSFKATVKVPWNEKVAYKFIVDGEWLVNERAPTERDSAGNLNNIYVAPEKPAEPSHSDSTAQSVRVLEKVEETPKEQVLSTDDGKDVSAPQLLSDLAQTVVAAEGTESPVDYVASGIGAAIQGVFGVDPINTDKMPVQTPKAELVKASAVEASTTNHTDVKDQLVEYAKAAGVESDSPQVDVAANSVPGLNGTSTSTQDSGSAEPVQIPSILPVVSTVDSTLSPPPEEVVTAHGPSTHTPVGISNSSDTSAAAVSKAETPVVGSPDVLVAPEAETSSSPVSSSNVQGTRTAASISGRETNGNNVHPTDGSIVTPTSSTPASRATSPTPSTPVKDKHQRFPSTVSNESPKSDKSSSSSRFRTMSGTGSIRKSLAGLRRVSIKGIFGKHKEEN</sequence>
<dbReference type="KEGG" id="more:E1B28_004604"/>
<feature type="region of interest" description="Disordered" evidence="2">
    <location>
        <begin position="210"/>
        <end position="243"/>
    </location>
</feature>
<dbReference type="GO" id="GO:0005737">
    <property type="term" value="C:cytoplasm"/>
    <property type="evidence" value="ECO:0007669"/>
    <property type="project" value="TreeGrafter"/>
</dbReference>
<evidence type="ECO:0000256" key="2">
    <source>
        <dbReference type="SAM" id="MobiDB-lite"/>
    </source>
</evidence>
<evidence type="ECO:0000259" key="3">
    <source>
        <dbReference type="Pfam" id="PF16561"/>
    </source>
</evidence>
<dbReference type="GO" id="GO:0031588">
    <property type="term" value="C:nucleotide-activated protein kinase complex"/>
    <property type="evidence" value="ECO:0007669"/>
    <property type="project" value="TreeGrafter"/>
</dbReference>
<comment type="caution">
    <text evidence="4">The sequence shown here is derived from an EMBL/GenBank/DDBJ whole genome shotgun (WGS) entry which is preliminary data.</text>
</comment>
<dbReference type="PANTHER" id="PTHR10343:SF84">
    <property type="entry name" value="5'-AMP-ACTIVATED PROTEIN KINASE SUBUNIT BETA-1"/>
    <property type="match status" value="1"/>
</dbReference>
<feature type="compositionally biased region" description="Polar residues" evidence="2">
    <location>
        <begin position="272"/>
        <end position="290"/>
    </location>
</feature>
<reference evidence="4" key="1">
    <citation type="journal article" date="2021" name="Genome Biol. Evol.">
        <title>The assembled and annotated genome of the fairy-ring fungus Marasmius oreades.</title>
        <authorList>
            <person name="Hiltunen M."/>
            <person name="Ament-Velasquez S.L."/>
            <person name="Johannesson H."/>
        </authorList>
    </citation>
    <scope>NUCLEOTIDE SEQUENCE</scope>
    <source>
        <strain evidence="4">03SP1</strain>
    </source>
</reference>
<dbReference type="OrthoDB" id="5873279at2759"/>
<feature type="compositionally biased region" description="Low complexity" evidence="2">
    <location>
        <begin position="391"/>
        <end position="405"/>
    </location>
</feature>
<feature type="compositionally biased region" description="Low complexity" evidence="2">
    <location>
        <begin position="351"/>
        <end position="369"/>
    </location>
</feature>
<feature type="compositionally biased region" description="Polar residues" evidence="2">
    <location>
        <begin position="229"/>
        <end position="239"/>
    </location>
</feature>
<dbReference type="CDD" id="cd02859">
    <property type="entry name" value="E_set_AMPKbeta_like_N"/>
    <property type="match status" value="1"/>
</dbReference>
<dbReference type="Gene3D" id="2.60.40.10">
    <property type="entry name" value="Immunoglobulins"/>
    <property type="match status" value="1"/>
</dbReference>
<name>A0A9P7UZ34_9AGAR</name>
<proteinExistence type="inferred from homology"/>
<dbReference type="PANTHER" id="PTHR10343">
    <property type="entry name" value="5'-AMP-ACTIVATED PROTEIN KINASE , BETA SUBUNIT"/>
    <property type="match status" value="1"/>
</dbReference>
<keyword evidence="5" id="KW-1185">Reference proteome</keyword>
<feature type="domain" description="AMP-activated protein kinase glycogen-binding" evidence="3">
    <location>
        <begin position="7"/>
        <end position="84"/>
    </location>
</feature>
<dbReference type="InterPro" id="IPR032640">
    <property type="entry name" value="AMPK1_CBM"/>
</dbReference>
<evidence type="ECO:0000313" key="4">
    <source>
        <dbReference type="EMBL" id="KAG7097233.1"/>
    </source>
</evidence>
<dbReference type="InterPro" id="IPR050827">
    <property type="entry name" value="CRP1_MDG1_kinase"/>
</dbReference>
<gene>
    <name evidence="4" type="ORF">E1B28_004604</name>
</gene>
<evidence type="ECO:0000313" key="5">
    <source>
        <dbReference type="Proteomes" id="UP001049176"/>
    </source>
</evidence>
<dbReference type="GO" id="GO:0007165">
    <property type="term" value="P:signal transduction"/>
    <property type="evidence" value="ECO:0007669"/>
    <property type="project" value="TreeGrafter"/>
</dbReference>
<dbReference type="AlphaFoldDB" id="A0A9P7UZ34"/>
<feature type="compositionally biased region" description="Polar residues" evidence="2">
    <location>
        <begin position="322"/>
        <end position="343"/>
    </location>
</feature>
<dbReference type="InterPro" id="IPR014756">
    <property type="entry name" value="Ig_E-set"/>
</dbReference>
<organism evidence="4 5">
    <name type="scientific">Marasmius oreades</name>
    <name type="common">fairy-ring Marasmius</name>
    <dbReference type="NCBI Taxonomy" id="181124"/>
    <lineage>
        <taxon>Eukaryota</taxon>
        <taxon>Fungi</taxon>
        <taxon>Dikarya</taxon>
        <taxon>Basidiomycota</taxon>
        <taxon>Agaricomycotina</taxon>
        <taxon>Agaricomycetes</taxon>
        <taxon>Agaricomycetidae</taxon>
        <taxon>Agaricales</taxon>
        <taxon>Marasmiineae</taxon>
        <taxon>Marasmiaceae</taxon>
        <taxon>Marasmius</taxon>
    </lineage>
</organism>
<dbReference type="GO" id="GO:0005634">
    <property type="term" value="C:nucleus"/>
    <property type="evidence" value="ECO:0007669"/>
    <property type="project" value="TreeGrafter"/>
</dbReference>
<dbReference type="InterPro" id="IPR013783">
    <property type="entry name" value="Ig-like_fold"/>
</dbReference>
<dbReference type="EMBL" id="CM032182">
    <property type="protein sequence ID" value="KAG7097233.1"/>
    <property type="molecule type" value="Genomic_DNA"/>
</dbReference>
<dbReference type="Proteomes" id="UP001049176">
    <property type="component" value="Chromosome 2"/>
</dbReference>
<evidence type="ECO:0000256" key="1">
    <source>
        <dbReference type="ARBA" id="ARBA00010926"/>
    </source>
</evidence>
<dbReference type="GO" id="GO:0019901">
    <property type="term" value="F:protein kinase binding"/>
    <property type="evidence" value="ECO:0007669"/>
    <property type="project" value="TreeGrafter"/>
</dbReference>
<accession>A0A9P7UZ34</accession>
<dbReference type="GeneID" id="66073680"/>
<dbReference type="RefSeq" id="XP_043013703.1">
    <property type="nucleotide sequence ID" value="XM_043149101.1"/>
</dbReference>